<sequence>MKIEYFCFLKNKHLKGWHAVASWHWNVPADEVCGICRVPFDGCCPDCKMPGDDCPIGLLGPVLILQIIKHKSCFRKARKNVL</sequence>
<evidence type="ECO:0000313" key="2">
    <source>
        <dbReference type="Proteomes" id="UP000768646"/>
    </source>
</evidence>
<dbReference type="Proteomes" id="UP000768646">
    <property type="component" value="Unassembled WGS sequence"/>
</dbReference>
<organism evidence="1 2">
    <name type="scientific">Pneumocystis oryctolagi</name>
    <dbReference type="NCBI Taxonomy" id="42067"/>
    <lineage>
        <taxon>Eukaryota</taxon>
        <taxon>Fungi</taxon>
        <taxon>Dikarya</taxon>
        <taxon>Ascomycota</taxon>
        <taxon>Taphrinomycotina</taxon>
        <taxon>Pneumocystomycetes</taxon>
        <taxon>Pneumocystaceae</taxon>
        <taxon>Pneumocystis</taxon>
    </lineage>
</organism>
<dbReference type="EMBL" id="JABTEG010000015">
    <property type="protein sequence ID" value="KAG4303900.1"/>
    <property type="molecule type" value="Genomic_DNA"/>
</dbReference>
<name>A0ACB7C969_9ASCO</name>
<comment type="caution">
    <text evidence="1">The sequence shown here is derived from an EMBL/GenBank/DDBJ whole genome shotgun (WGS) entry which is preliminary data.</text>
</comment>
<evidence type="ECO:0000313" key="1">
    <source>
        <dbReference type="EMBL" id="KAG4303900.1"/>
    </source>
</evidence>
<proteinExistence type="predicted"/>
<gene>
    <name evidence="1" type="ORF">PORY_002689</name>
</gene>
<reference evidence="1 2" key="1">
    <citation type="journal article" date="2021" name="Commun. Biol.">
        <title>Genomic insights into the host specific adaptation of the Pneumocystis genus.</title>
        <authorList>
            <person name="Cisse O.H."/>
            <person name="Ma L."/>
            <person name="Dekker J.P."/>
            <person name="Khil P.P."/>
            <person name="Youn J.-H."/>
            <person name="Brenchley J.M."/>
            <person name="Blair R."/>
            <person name="Pahar B."/>
            <person name="Chabe M."/>
            <person name="Van Rompay K.K.A."/>
            <person name="Keesler R."/>
            <person name="Sukura A."/>
            <person name="Hirsch V."/>
            <person name="Kutty G."/>
            <person name="Liu Y."/>
            <person name="Peng L."/>
            <person name="Chen J."/>
            <person name="Song J."/>
            <person name="Weissenbacher-Lang C."/>
            <person name="Xu J."/>
            <person name="Upham N.S."/>
            <person name="Stajich J.E."/>
            <person name="Cuomo C.A."/>
            <person name="Cushion M.T."/>
            <person name="Kovacs J.A."/>
        </authorList>
    </citation>
    <scope>NUCLEOTIDE SEQUENCE [LARGE SCALE GENOMIC DNA]</scope>
    <source>
        <strain evidence="1 2">RABM</strain>
    </source>
</reference>
<keyword evidence="2" id="KW-1185">Reference proteome</keyword>
<protein>
    <submittedName>
        <fullName evidence="1">Uncharacterized protein</fullName>
    </submittedName>
</protein>
<accession>A0ACB7C969</accession>